<feature type="transmembrane region" description="Helical" evidence="1">
    <location>
        <begin position="144"/>
        <end position="168"/>
    </location>
</feature>
<keyword evidence="1" id="KW-0812">Transmembrane</keyword>
<feature type="transmembrane region" description="Helical" evidence="1">
    <location>
        <begin position="113"/>
        <end position="132"/>
    </location>
</feature>
<evidence type="ECO:0000313" key="2">
    <source>
        <dbReference type="EMBL" id="MDW0118296.1"/>
    </source>
</evidence>
<keyword evidence="1" id="KW-0472">Membrane</keyword>
<organism evidence="2 3">
    <name type="scientific">Sporosarcina thermotolerans</name>
    <dbReference type="NCBI Taxonomy" id="633404"/>
    <lineage>
        <taxon>Bacteria</taxon>
        <taxon>Bacillati</taxon>
        <taxon>Bacillota</taxon>
        <taxon>Bacilli</taxon>
        <taxon>Bacillales</taxon>
        <taxon>Caryophanaceae</taxon>
        <taxon>Sporosarcina</taxon>
    </lineage>
</organism>
<gene>
    <name evidence="2" type="ORF">QTL97_15285</name>
</gene>
<protein>
    <submittedName>
        <fullName evidence="2">DUF2812 domain-containing protein</fullName>
    </submittedName>
</protein>
<evidence type="ECO:0000256" key="1">
    <source>
        <dbReference type="SAM" id="Phobius"/>
    </source>
</evidence>
<dbReference type="EMBL" id="JAUBDJ010000011">
    <property type="protein sequence ID" value="MDW0118296.1"/>
    <property type="molecule type" value="Genomic_DNA"/>
</dbReference>
<dbReference type="InterPro" id="IPR021359">
    <property type="entry name" value="DUF2812"/>
</dbReference>
<keyword evidence="3" id="KW-1185">Reference proteome</keyword>
<dbReference type="Proteomes" id="UP001271648">
    <property type="component" value="Unassembled WGS sequence"/>
</dbReference>
<name>A0AAW9AF46_9BACL</name>
<dbReference type="AlphaFoldDB" id="A0AAW9AF46"/>
<keyword evidence="1" id="KW-1133">Transmembrane helix</keyword>
<dbReference type="RefSeq" id="WP_317941178.1">
    <property type="nucleotide sequence ID" value="NZ_JAUBDJ010000011.1"/>
</dbReference>
<accession>A0AAW9AF46</accession>
<reference evidence="2 3" key="1">
    <citation type="submission" date="2023-06" db="EMBL/GenBank/DDBJ databases">
        <title>Sporosarcina sp. nov., isolated from Korean traditional fermented seafood 'Jeotgal'.</title>
        <authorList>
            <person name="Yang A.I."/>
            <person name="Shin N.-R."/>
        </authorList>
    </citation>
    <scope>NUCLEOTIDE SEQUENCE [LARGE SCALE GENOMIC DNA]</scope>
    <source>
        <strain evidence="2 3">KCTC43456</strain>
    </source>
</reference>
<sequence>MSKTKYVASNGLAFSEKADMKMLRRNALMGWQLKRFRFAGYELEKGESEDVIFSIDYRQLELDEKDEYFEMFAYAGWTHVCSDYNMHIFKANKGTTPIYSDTESSKEKIVRSAIPVQTIVIYSVAVTFALWLTKTFTYGIVHTISTWAFALSFAITIPSIMTLVATYYHRLKKINKRSWE</sequence>
<dbReference type="Pfam" id="PF11193">
    <property type="entry name" value="DUF2812"/>
    <property type="match status" value="1"/>
</dbReference>
<evidence type="ECO:0000313" key="3">
    <source>
        <dbReference type="Proteomes" id="UP001271648"/>
    </source>
</evidence>
<comment type="caution">
    <text evidence="2">The sequence shown here is derived from an EMBL/GenBank/DDBJ whole genome shotgun (WGS) entry which is preliminary data.</text>
</comment>
<proteinExistence type="predicted"/>